<dbReference type="Gene3D" id="2.20.28.10">
    <property type="match status" value="1"/>
</dbReference>
<accession>A0A7W6RC87</accession>
<organism evidence="7 8">
    <name type="scientific">Roseospira visakhapatnamensis</name>
    <dbReference type="NCBI Taxonomy" id="390880"/>
    <lineage>
        <taxon>Bacteria</taxon>
        <taxon>Pseudomonadati</taxon>
        <taxon>Pseudomonadota</taxon>
        <taxon>Alphaproteobacteria</taxon>
        <taxon>Rhodospirillales</taxon>
        <taxon>Rhodospirillaceae</taxon>
        <taxon>Roseospira</taxon>
    </lineage>
</organism>
<feature type="domain" description="Rubredoxin-like" evidence="6">
    <location>
        <begin position="64"/>
        <end position="110"/>
    </location>
</feature>
<comment type="caution">
    <text evidence="7">The sequence shown here is derived from an EMBL/GenBank/DDBJ whole genome shotgun (WGS) entry which is preliminary data.</text>
</comment>
<dbReference type="EMBL" id="JACIGK010000006">
    <property type="protein sequence ID" value="MBB4265486.1"/>
    <property type="molecule type" value="Genomic_DNA"/>
</dbReference>
<evidence type="ECO:0000313" key="7">
    <source>
        <dbReference type="EMBL" id="MBB4265486.1"/>
    </source>
</evidence>
<dbReference type="GO" id="GO:0009055">
    <property type="term" value="F:electron transfer activity"/>
    <property type="evidence" value="ECO:0007669"/>
    <property type="project" value="TreeGrafter"/>
</dbReference>
<reference evidence="7 8" key="1">
    <citation type="submission" date="2020-08" db="EMBL/GenBank/DDBJ databases">
        <title>Genome sequencing of Purple Non-Sulfur Bacteria from various extreme environments.</title>
        <authorList>
            <person name="Mayer M."/>
        </authorList>
    </citation>
    <scope>NUCLEOTIDE SEQUENCE [LARGE SCALE GENOMIC DNA]</scope>
    <source>
        <strain evidence="7 8">JA131</strain>
    </source>
</reference>
<gene>
    <name evidence="7" type="ORF">GGD89_001105</name>
</gene>
<evidence type="ECO:0000256" key="4">
    <source>
        <dbReference type="ARBA" id="ARBA00022982"/>
    </source>
</evidence>
<dbReference type="InterPro" id="IPR024934">
    <property type="entry name" value="Rubredoxin-like_dom"/>
</dbReference>
<dbReference type="InterPro" id="IPR006311">
    <property type="entry name" value="TAT_signal"/>
</dbReference>
<proteinExistence type="predicted"/>
<keyword evidence="8" id="KW-1185">Reference proteome</keyword>
<dbReference type="Pfam" id="PF00301">
    <property type="entry name" value="Rubredoxin"/>
    <property type="match status" value="1"/>
</dbReference>
<dbReference type="GO" id="GO:0043448">
    <property type="term" value="P:alkane catabolic process"/>
    <property type="evidence" value="ECO:0007669"/>
    <property type="project" value="TreeGrafter"/>
</dbReference>
<evidence type="ECO:0000256" key="1">
    <source>
        <dbReference type="ARBA" id="ARBA00001965"/>
    </source>
</evidence>
<dbReference type="SUPFAM" id="SSF57802">
    <property type="entry name" value="Rubredoxin-like"/>
    <property type="match status" value="1"/>
</dbReference>
<dbReference type="PROSITE" id="PS50903">
    <property type="entry name" value="RUBREDOXIN_LIKE"/>
    <property type="match status" value="1"/>
</dbReference>
<dbReference type="InterPro" id="IPR024935">
    <property type="entry name" value="Rubredoxin_dom"/>
</dbReference>
<dbReference type="PANTHER" id="PTHR47627:SF1">
    <property type="entry name" value="RUBREDOXIN-1-RELATED"/>
    <property type="match status" value="1"/>
</dbReference>
<dbReference type="PROSITE" id="PS00202">
    <property type="entry name" value="RUBREDOXIN"/>
    <property type="match status" value="1"/>
</dbReference>
<protein>
    <submittedName>
        <fullName evidence="7">Rubredoxin</fullName>
    </submittedName>
</protein>
<name>A0A7W6RC87_9PROT</name>
<keyword evidence="2" id="KW-0813">Transport</keyword>
<dbReference type="PANTHER" id="PTHR47627">
    <property type="entry name" value="RUBREDOXIN"/>
    <property type="match status" value="1"/>
</dbReference>
<evidence type="ECO:0000256" key="2">
    <source>
        <dbReference type="ARBA" id="ARBA00022448"/>
    </source>
</evidence>
<evidence type="ECO:0000256" key="5">
    <source>
        <dbReference type="ARBA" id="ARBA00023004"/>
    </source>
</evidence>
<evidence type="ECO:0000313" key="8">
    <source>
        <dbReference type="Proteomes" id="UP000554286"/>
    </source>
</evidence>
<dbReference type="InterPro" id="IPR050526">
    <property type="entry name" value="Rubredoxin_ET"/>
</dbReference>
<sequence>MAPSPLSPTSRRGLLGRLPVALLGLAAAALPAPRPAAAKPRAGSAPYDPARQTWRCTYNECDPYYYMPSHGDPENIMGDHPIPAGTTFEDLPDDWRCPICGAGKIWFVKDRVA</sequence>
<dbReference type="RefSeq" id="WP_184043107.1">
    <property type="nucleotide sequence ID" value="NZ_JACIGK010000006.1"/>
</dbReference>
<keyword evidence="5" id="KW-0408">Iron</keyword>
<dbReference type="Proteomes" id="UP000554286">
    <property type="component" value="Unassembled WGS sequence"/>
</dbReference>
<dbReference type="CDD" id="cd00730">
    <property type="entry name" value="rubredoxin"/>
    <property type="match status" value="1"/>
</dbReference>
<dbReference type="PROSITE" id="PS51318">
    <property type="entry name" value="TAT"/>
    <property type="match status" value="1"/>
</dbReference>
<keyword evidence="3" id="KW-0479">Metal-binding</keyword>
<dbReference type="GO" id="GO:0005506">
    <property type="term" value="F:iron ion binding"/>
    <property type="evidence" value="ECO:0007669"/>
    <property type="project" value="InterPro"/>
</dbReference>
<evidence type="ECO:0000259" key="6">
    <source>
        <dbReference type="PROSITE" id="PS50903"/>
    </source>
</evidence>
<dbReference type="InterPro" id="IPR018527">
    <property type="entry name" value="Rubredoxin_Fe_BS"/>
</dbReference>
<keyword evidence="4" id="KW-0249">Electron transport</keyword>
<dbReference type="AlphaFoldDB" id="A0A7W6RC87"/>
<comment type="cofactor">
    <cofactor evidence="1">
        <name>Fe(3+)</name>
        <dbReference type="ChEBI" id="CHEBI:29034"/>
    </cofactor>
</comment>
<evidence type="ECO:0000256" key="3">
    <source>
        <dbReference type="ARBA" id="ARBA00022723"/>
    </source>
</evidence>